<evidence type="ECO:0000256" key="8">
    <source>
        <dbReference type="ARBA" id="ARBA00022842"/>
    </source>
</evidence>
<keyword evidence="6 11" id="KW-0547">Nucleotide-binding</keyword>
<dbReference type="Gene3D" id="3.40.50.300">
    <property type="entry name" value="P-loop containing nucleotide triphosphate hydrolases"/>
    <property type="match status" value="1"/>
</dbReference>
<dbReference type="GO" id="GO:0003688">
    <property type="term" value="F:DNA replication origin binding"/>
    <property type="evidence" value="ECO:0007669"/>
    <property type="project" value="TreeGrafter"/>
</dbReference>
<dbReference type="GO" id="GO:0046872">
    <property type="term" value="F:metal ion binding"/>
    <property type="evidence" value="ECO:0007669"/>
    <property type="project" value="UniProtKB-KW"/>
</dbReference>
<dbReference type="InterPro" id="IPR050311">
    <property type="entry name" value="ORC1/CDC6"/>
</dbReference>
<organism evidence="13 14">
    <name type="scientific">Notothenia coriiceps</name>
    <name type="common">black rockcod</name>
    <dbReference type="NCBI Taxonomy" id="8208"/>
    <lineage>
        <taxon>Eukaryota</taxon>
        <taxon>Metazoa</taxon>
        <taxon>Chordata</taxon>
        <taxon>Craniata</taxon>
        <taxon>Vertebrata</taxon>
        <taxon>Euteleostomi</taxon>
        <taxon>Actinopterygii</taxon>
        <taxon>Neopterygii</taxon>
        <taxon>Teleostei</taxon>
        <taxon>Neoteleostei</taxon>
        <taxon>Acanthomorphata</taxon>
        <taxon>Eupercaria</taxon>
        <taxon>Perciformes</taxon>
        <taxon>Notothenioidei</taxon>
        <taxon>Nototheniidae</taxon>
        <taxon>Notothenia</taxon>
    </lineage>
</organism>
<reference evidence="14" key="1">
    <citation type="submission" date="2025-08" db="UniProtKB">
        <authorList>
            <consortium name="RefSeq"/>
        </authorList>
    </citation>
    <scope>IDENTIFICATION</scope>
    <source>
        <tissue evidence="14">Muscle</tissue>
    </source>
</reference>
<dbReference type="GO" id="GO:0016887">
    <property type="term" value="F:ATP hydrolysis activity"/>
    <property type="evidence" value="ECO:0007669"/>
    <property type="project" value="InterPro"/>
</dbReference>
<gene>
    <name evidence="14" type="primary">LOC104957406</name>
</gene>
<dbReference type="AlphaFoldDB" id="A0A6I9P6W5"/>
<dbReference type="InterPro" id="IPR027417">
    <property type="entry name" value="P-loop_NTPase"/>
</dbReference>
<keyword evidence="5" id="KW-0479">Metal-binding</keyword>
<accession>A0A6I9P6W5</accession>
<dbReference type="GO" id="GO:0005664">
    <property type="term" value="C:nuclear origin of replication recognition complex"/>
    <property type="evidence" value="ECO:0007669"/>
    <property type="project" value="TreeGrafter"/>
</dbReference>
<keyword evidence="9 11" id="KW-0238">DNA-binding</keyword>
<dbReference type="PANTHER" id="PTHR10763">
    <property type="entry name" value="CELL DIVISION CONTROL PROTEIN 6-RELATED"/>
    <property type="match status" value="1"/>
</dbReference>
<keyword evidence="10 11" id="KW-0539">Nucleus</keyword>
<dbReference type="GeneID" id="104957406"/>
<sequence>CMYISGVPGTGKTATVHEVMRCLQHATDMDEIAHFHFIEINGMKMTDPHQAYVQILQKLTGQKATADHAAALLEKRFSNPAPRKESTVLLVDELDLLWTRKQNVMYNLFDWPTRRHARLVVLTIANTMDLPERIMINRVASRLVAPLFADFCEDEAHQTLLLHTEVCWLSRGRVLARFVELKEKIEEFLQTRNRALSEQVTESFWIKTAYLADIFSLYNETNKRLQGVESNILQ</sequence>
<evidence type="ECO:0000313" key="13">
    <source>
        <dbReference type="Proteomes" id="UP000504611"/>
    </source>
</evidence>
<evidence type="ECO:0000256" key="2">
    <source>
        <dbReference type="ARBA" id="ARBA00008398"/>
    </source>
</evidence>
<comment type="function">
    <text evidence="11">Component of the origin recognition complex (ORC) that binds origins of replication. DNA-binding is ATP-dependent, however specific DNA sequences that define origins of replication have not been identified so far. ORC is required to assemble the pre-replication complex necessary to initiate DNA replication.</text>
</comment>
<comment type="similarity">
    <text evidence="2 11">Belongs to the ORC1 family.</text>
</comment>
<comment type="subcellular location">
    <subcellularLocation>
        <location evidence="1 11">Nucleus</location>
    </subcellularLocation>
</comment>
<evidence type="ECO:0000256" key="4">
    <source>
        <dbReference type="ARBA" id="ARBA00022705"/>
    </source>
</evidence>
<dbReference type="Proteomes" id="UP000504611">
    <property type="component" value="Unplaced"/>
</dbReference>
<evidence type="ECO:0000256" key="5">
    <source>
        <dbReference type="ARBA" id="ARBA00022723"/>
    </source>
</evidence>
<dbReference type="GO" id="GO:0006270">
    <property type="term" value="P:DNA replication initiation"/>
    <property type="evidence" value="ECO:0007669"/>
    <property type="project" value="TreeGrafter"/>
</dbReference>
<evidence type="ECO:0000256" key="7">
    <source>
        <dbReference type="ARBA" id="ARBA00022840"/>
    </source>
</evidence>
<evidence type="ECO:0000313" key="14">
    <source>
        <dbReference type="RefSeq" id="XP_010783335.1"/>
    </source>
</evidence>
<evidence type="ECO:0000256" key="9">
    <source>
        <dbReference type="ARBA" id="ARBA00023125"/>
    </source>
</evidence>
<dbReference type="Pfam" id="PF00004">
    <property type="entry name" value="AAA"/>
    <property type="match status" value="1"/>
</dbReference>
<dbReference type="GO" id="GO:0033314">
    <property type="term" value="P:mitotic DNA replication checkpoint signaling"/>
    <property type="evidence" value="ECO:0007669"/>
    <property type="project" value="TreeGrafter"/>
</dbReference>
<proteinExistence type="inferred from homology"/>
<dbReference type="GO" id="GO:0005524">
    <property type="term" value="F:ATP binding"/>
    <property type="evidence" value="ECO:0007669"/>
    <property type="project" value="UniProtKB-KW"/>
</dbReference>
<evidence type="ECO:0000256" key="6">
    <source>
        <dbReference type="ARBA" id="ARBA00022741"/>
    </source>
</evidence>
<name>A0A6I9P6W5_9TELE</name>
<dbReference type="SUPFAM" id="SSF52540">
    <property type="entry name" value="P-loop containing nucleoside triphosphate hydrolases"/>
    <property type="match status" value="1"/>
</dbReference>
<dbReference type="InterPro" id="IPR003959">
    <property type="entry name" value="ATPase_AAA_core"/>
</dbReference>
<comment type="subunit">
    <text evidence="11">ORC is composed of six subunits.</text>
</comment>
<dbReference type="RefSeq" id="XP_010783335.1">
    <property type="nucleotide sequence ID" value="XM_010785033.1"/>
</dbReference>
<feature type="domain" description="ATPase AAA-type core" evidence="12">
    <location>
        <begin position="2"/>
        <end position="145"/>
    </location>
</feature>
<dbReference type="FunFam" id="3.40.50.300:FF:000199">
    <property type="entry name" value="Origin recognition complex subunit 1"/>
    <property type="match status" value="1"/>
</dbReference>
<evidence type="ECO:0000256" key="11">
    <source>
        <dbReference type="RuleBase" id="RU365058"/>
    </source>
</evidence>
<keyword evidence="13" id="KW-1185">Reference proteome</keyword>
<keyword evidence="4 11" id="KW-0235">DNA replication</keyword>
<keyword evidence="7 11" id="KW-0067">ATP-binding</keyword>
<dbReference type="PANTHER" id="PTHR10763:SF23">
    <property type="entry name" value="ORIGIN RECOGNITION COMPLEX SUBUNIT 1"/>
    <property type="match status" value="1"/>
</dbReference>
<dbReference type="KEGG" id="ncc:104957406"/>
<evidence type="ECO:0000256" key="1">
    <source>
        <dbReference type="ARBA" id="ARBA00004123"/>
    </source>
</evidence>
<feature type="non-terminal residue" evidence="14">
    <location>
        <position position="1"/>
    </location>
</feature>
<evidence type="ECO:0000256" key="3">
    <source>
        <dbReference type="ARBA" id="ARBA00019081"/>
    </source>
</evidence>
<protein>
    <recommendedName>
        <fullName evidence="3 11">Origin recognition complex subunit 1</fullName>
    </recommendedName>
</protein>
<keyword evidence="8" id="KW-0460">Magnesium</keyword>
<evidence type="ECO:0000259" key="12">
    <source>
        <dbReference type="Pfam" id="PF00004"/>
    </source>
</evidence>
<evidence type="ECO:0000256" key="10">
    <source>
        <dbReference type="ARBA" id="ARBA00023242"/>
    </source>
</evidence>
<dbReference type="OrthoDB" id="1926878at2759"/>